<accession>G0UYG7</accession>
<dbReference type="AlphaFoldDB" id="G0UYG7"/>
<dbReference type="Gene3D" id="3.40.50.1000">
    <property type="entry name" value="HAD superfamily/HAD-like"/>
    <property type="match status" value="1"/>
</dbReference>
<dbReference type="Pfam" id="PF03031">
    <property type="entry name" value="NIF"/>
    <property type="match status" value="1"/>
</dbReference>
<dbReference type="EMBL" id="HE575323">
    <property type="protein sequence ID" value="CCC94434.1"/>
    <property type="molecule type" value="Genomic_DNA"/>
</dbReference>
<dbReference type="InterPro" id="IPR023214">
    <property type="entry name" value="HAD_sf"/>
</dbReference>
<feature type="domain" description="FCP1 homology" evidence="1">
    <location>
        <begin position="377"/>
        <end position="599"/>
    </location>
</feature>
<proteinExistence type="predicted"/>
<gene>
    <name evidence="2" type="ORF">TCIL3000_10_12150</name>
</gene>
<dbReference type="SUPFAM" id="SSF56784">
    <property type="entry name" value="HAD-like"/>
    <property type="match status" value="1"/>
</dbReference>
<sequence length="641" mass="70720">MWLNEVDASLDIVYSKRIRVRAGRHAEGSLSHKPISHYNDTLCYSDKLDGVGMMGEHTQAGASDGSHGLHKYSRFRAYYGDPQWMKGALPTAIHSQSLPPSEYFLPEGANAVSKHNTPVATCTRKRHAYQDNRTGCLAKCGGEAAFGVDTQSCLTPLPTQQCQWELQSGDGEMGQRVLHTCALTSMNGRRGETVDFSHNLTGTAFGYDDSYEERSKDYTNKMETGCMSCVDLTASPKDFQNNSRMHFPVAGPVCVSNAAGSLEGGNGGGGHYAYLSSQTGAPLSLSSQHEIMKGADDSSGLTENASAPAHTPLSTWGVTSFVSHAEGLHFIQPQDRSNEKNITTFVESHFSAASTYGNLAPFAKGVEPPFLPPQCGEHAGRLTCCLDLDDTLVHTFETAPPWWNSGENPLHLEILMDVSKHEDDDFQPSYNEDFGDAANEVCSTGFAPYTQAPGSCMCNSPQSSQNPLRETTKAKRLYVHLRPFADELVRSCLDMFEVVFFTAGTEEYAKHICDHFDPKRKAHRLYRQHCVPVSGVYMKDLSLLGRPIDRIILLDDRGPEVSFQPDKVIFCDPYLLDEMNCVKDQLETDEALRSFLNFLVVLSKLPVHLITKVLKEYQESVMKRVSTHVSEAESLPSVLQS</sequence>
<dbReference type="InterPro" id="IPR050365">
    <property type="entry name" value="TIM50"/>
</dbReference>
<dbReference type="InterPro" id="IPR036412">
    <property type="entry name" value="HAD-like_sf"/>
</dbReference>
<dbReference type="PROSITE" id="PS50969">
    <property type="entry name" value="FCP1"/>
    <property type="match status" value="1"/>
</dbReference>
<dbReference type="SMART" id="SM00577">
    <property type="entry name" value="CPDc"/>
    <property type="match status" value="1"/>
</dbReference>
<dbReference type="CDD" id="cd07521">
    <property type="entry name" value="HAD_FCP1-like"/>
    <property type="match status" value="1"/>
</dbReference>
<dbReference type="PANTHER" id="PTHR12210">
    <property type="entry name" value="DULLARD PROTEIN PHOSPHATASE"/>
    <property type="match status" value="1"/>
</dbReference>
<reference evidence="2" key="1">
    <citation type="journal article" date="2012" name="Proc. Natl. Acad. Sci. U.S.A.">
        <title>Antigenic diversity is generated by distinct evolutionary mechanisms in African trypanosome species.</title>
        <authorList>
            <person name="Jackson A.P."/>
            <person name="Berry A."/>
            <person name="Aslett M."/>
            <person name="Allison H.C."/>
            <person name="Burton P."/>
            <person name="Vavrova-Anderson J."/>
            <person name="Brown R."/>
            <person name="Browne H."/>
            <person name="Corton N."/>
            <person name="Hauser H."/>
            <person name="Gamble J."/>
            <person name="Gilderthorp R."/>
            <person name="Marcello L."/>
            <person name="McQuillan J."/>
            <person name="Otto T.D."/>
            <person name="Quail M.A."/>
            <person name="Sanders M.J."/>
            <person name="van Tonder A."/>
            <person name="Ginger M.L."/>
            <person name="Field M.C."/>
            <person name="Barry J.D."/>
            <person name="Hertz-Fowler C."/>
            <person name="Berriman M."/>
        </authorList>
    </citation>
    <scope>NUCLEOTIDE SEQUENCE</scope>
    <source>
        <strain evidence="2">IL3000</strain>
    </source>
</reference>
<organism evidence="2">
    <name type="scientific">Trypanosoma congolense (strain IL3000)</name>
    <dbReference type="NCBI Taxonomy" id="1068625"/>
    <lineage>
        <taxon>Eukaryota</taxon>
        <taxon>Discoba</taxon>
        <taxon>Euglenozoa</taxon>
        <taxon>Kinetoplastea</taxon>
        <taxon>Metakinetoplastina</taxon>
        <taxon>Trypanosomatida</taxon>
        <taxon>Trypanosomatidae</taxon>
        <taxon>Trypanosoma</taxon>
        <taxon>Nannomonas</taxon>
    </lineage>
</organism>
<dbReference type="VEuPathDB" id="TriTrypDB:TcIL3000_10_12150"/>
<evidence type="ECO:0000259" key="1">
    <source>
        <dbReference type="PROSITE" id="PS50969"/>
    </source>
</evidence>
<evidence type="ECO:0000313" key="2">
    <source>
        <dbReference type="EMBL" id="CCC94434.1"/>
    </source>
</evidence>
<name>G0UYG7_TRYCI</name>
<protein>
    <recommendedName>
        <fullName evidence="1">FCP1 homology domain-containing protein</fullName>
    </recommendedName>
</protein>
<dbReference type="InterPro" id="IPR004274">
    <property type="entry name" value="FCP1_dom"/>
</dbReference>